<evidence type="ECO:0000313" key="1">
    <source>
        <dbReference type="EMBL" id="KAK2094569.1"/>
    </source>
</evidence>
<feature type="non-terminal residue" evidence="1">
    <location>
        <position position="1"/>
    </location>
</feature>
<name>A0ABQ9UCM9_SAGOE</name>
<organism evidence="1 2">
    <name type="scientific">Saguinus oedipus</name>
    <name type="common">Cotton-top tamarin</name>
    <name type="synonym">Oedipomidas oedipus</name>
    <dbReference type="NCBI Taxonomy" id="9490"/>
    <lineage>
        <taxon>Eukaryota</taxon>
        <taxon>Metazoa</taxon>
        <taxon>Chordata</taxon>
        <taxon>Craniata</taxon>
        <taxon>Vertebrata</taxon>
        <taxon>Euteleostomi</taxon>
        <taxon>Mammalia</taxon>
        <taxon>Eutheria</taxon>
        <taxon>Euarchontoglires</taxon>
        <taxon>Primates</taxon>
        <taxon>Haplorrhini</taxon>
        <taxon>Platyrrhini</taxon>
        <taxon>Cebidae</taxon>
        <taxon>Callitrichinae</taxon>
        <taxon>Saguinus</taxon>
    </lineage>
</organism>
<dbReference type="Proteomes" id="UP001266305">
    <property type="component" value="Unassembled WGS sequence"/>
</dbReference>
<accession>A0ABQ9UCM9</accession>
<sequence>GQVSGRGDSRARAGGEGVVSRARELVCGPQGLPFGALDALAARGSAAADFSGGMRSAAG</sequence>
<protein>
    <submittedName>
        <fullName evidence="1">Uncharacterized protein</fullName>
    </submittedName>
</protein>
<comment type="caution">
    <text evidence="1">The sequence shown here is derived from an EMBL/GenBank/DDBJ whole genome shotgun (WGS) entry which is preliminary data.</text>
</comment>
<gene>
    <name evidence="1" type="ORF">P7K49_028307</name>
</gene>
<evidence type="ECO:0000313" key="2">
    <source>
        <dbReference type="Proteomes" id="UP001266305"/>
    </source>
</evidence>
<reference evidence="1 2" key="1">
    <citation type="submission" date="2023-05" db="EMBL/GenBank/DDBJ databases">
        <title>B98-5 Cell Line De Novo Hybrid Assembly: An Optical Mapping Approach.</title>
        <authorList>
            <person name="Kananen K."/>
            <person name="Auerbach J.A."/>
            <person name="Kautto E."/>
            <person name="Blachly J.S."/>
        </authorList>
    </citation>
    <scope>NUCLEOTIDE SEQUENCE [LARGE SCALE GENOMIC DNA]</scope>
    <source>
        <strain evidence="1">B95-8</strain>
        <tissue evidence="1">Cell line</tissue>
    </source>
</reference>
<dbReference type="EMBL" id="JASSZA010000014">
    <property type="protein sequence ID" value="KAK2094569.1"/>
    <property type="molecule type" value="Genomic_DNA"/>
</dbReference>
<keyword evidence="2" id="KW-1185">Reference proteome</keyword>
<proteinExistence type="predicted"/>
<feature type="non-terminal residue" evidence="1">
    <location>
        <position position="59"/>
    </location>
</feature>